<organism evidence="1 2">
    <name type="scientific">Salix purpurea</name>
    <name type="common">Purple osier willow</name>
    <dbReference type="NCBI Taxonomy" id="77065"/>
    <lineage>
        <taxon>Eukaryota</taxon>
        <taxon>Viridiplantae</taxon>
        <taxon>Streptophyta</taxon>
        <taxon>Embryophyta</taxon>
        <taxon>Tracheophyta</taxon>
        <taxon>Spermatophyta</taxon>
        <taxon>Magnoliopsida</taxon>
        <taxon>eudicotyledons</taxon>
        <taxon>Gunneridae</taxon>
        <taxon>Pentapetalae</taxon>
        <taxon>rosids</taxon>
        <taxon>fabids</taxon>
        <taxon>Malpighiales</taxon>
        <taxon>Salicaceae</taxon>
        <taxon>Saliceae</taxon>
        <taxon>Salix</taxon>
    </lineage>
</organism>
<reference evidence="1" key="1">
    <citation type="submission" date="2022-11" db="EMBL/GenBank/DDBJ databases">
        <authorList>
            <person name="Hyden B.L."/>
            <person name="Feng K."/>
            <person name="Yates T."/>
            <person name="Jawdy S."/>
            <person name="Smart L.B."/>
            <person name="Muchero W."/>
        </authorList>
    </citation>
    <scope>NUCLEOTIDE SEQUENCE</scope>
    <source>
        <tissue evidence="1">Shoot tip</tissue>
    </source>
</reference>
<comment type="caution">
    <text evidence="1">The sequence shown here is derived from an EMBL/GenBank/DDBJ whole genome shotgun (WGS) entry which is preliminary data.</text>
</comment>
<dbReference type="EMBL" id="JAPFFK010000011">
    <property type="protein sequence ID" value="KAJ6734541.1"/>
    <property type="molecule type" value="Genomic_DNA"/>
</dbReference>
<proteinExistence type="predicted"/>
<evidence type="ECO:0000313" key="1">
    <source>
        <dbReference type="EMBL" id="KAJ6734541.1"/>
    </source>
</evidence>
<reference evidence="1" key="2">
    <citation type="journal article" date="2023" name="Int. J. Mol. Sci.">
        <title>De Novo Assembly and Annotation of 11 Diverse Shrub Willow (Salix) Genomes Reveals Novel Gene Organization in Sex-Linked Regions.</title>
        <authorList>
            <person name="Hyden B."/>
            <person name="Feng K."/>
            <person name="Yates T.B."/>
            <person name="Jawdy S."/>
            <person name="Cereghino C."/>
            <person name="Smart L.B."/>
            <person name="Muchero W."/>
        </authorList>
    </citation>
    <scope>NUCLEOTIDE SEQUENCE</scope>
    <source>
        <tissue evidence="1">Shoot tip</tissue>
    </source>
</reference>
<sequence>MKIARLGLFGSDQELFLLLYWKVKVPGFSCFVLDLELRNDLCITVWLQGKGGDGSLLVQKATQKIRL</sequence>
<gene>
    <name evidence="1" type="ORF">OIU79_001748</name>
</gene>
<keyword evidence="2" id="KW-1185">Reference proteome</keyword>
<evidence type="ECO:0000313" key="2">
    <source>
        <dbReference type="Proteomes" id="UP001151532"/>
    </source>
</evidence>
<name>A0A9Q0UR39_SALPP</name>
<accession>A0A9Q0UR39</accession>
<protein>
    <submittedName>
        <fullName evidence="1">Uncharacterized protein</fullName>
    </submittedName>
</protein>
<dbReference type="Proteomes" id="UP001151532">
    <property type="component" value="Chromosome 17"/>
</dbReference>
<dbReference type="AlphaFoldDB" id="A0A9Q0UR39"/>